<dbReference type="Gene3D" id="1.25.40.20">
    <property type="entry name" value="Ankyrin repeat-containing domain"/>
    <property type="match status" value="1"/>
</dbReference>
<name>A0A8B6F7P4_MYTGA</name>
<dbReference type="Pfam" id="PF12796">
    <property type="entry name" value="Ank_2"/>
    <property type="match status" value="1"/>
</dbReference>
<dbReference type="PANTHER" id="PTHR46586:SF3">
    <property type="entry name" value="ANKYRIN REPEAT-CONTAINING PROTEIN"/>
    <property type="match status" value="1"/>
</dbReference>
<dbReference type="OrthoDB" id="6580118at2759"/>
<protein>
    <submittedName>
        <fullName evidence="1">Uncharacterized protein</fullName>
    </submittedName>
</protein>
<gene>
    <name evidence="1" type="ORF">MGAL_10B065494</name>
</gene>
<dbReference type="AlphaFoldDB" id="A0A8B6F7P4"/>
<dbReference type="InterPro" id="IPR002110">
    <property type="entry name" value="Ankyrin_rpt"/>
</dbReference>
<keyword evidence="2" id="KW-1185">Reference proteome</keyword>
<dbReference type="EMBL" id="UYJE01006445">
    <property type="protein sequence ID" value="VDI45991.1"/>
    <property type="molecule type" value="Genomic_DNA"/>
</dbReference>
<proteinExistence type="predicted"/>
<dbReference type="Proteomes" id="UP000596742">
    <property type="component" value="Unassembled WGS sequence"/>
</dbReference>
<evidence type="ECO:0000313" key="2">
    <source>
        <dbReference type="Proteomes" id="UP000596742"/>
    </source>
</evidence>
<evidence type="ECO:0000313" key="1">
    <source>
        <dbReference type="EMBL" id="VDI45991.1"/>
    </source>
</evidence>
<dbReference type="PANTHER" id="PTHR46586">
    <property type="entry name" value="ANKYRIN REPEAT-CONTAINING PROTEIN"/>
    <property type="match status" value="1"/>
</dbReference>
<comment type="caution">
    <text evidence="1">The sequence shown here is derived from an EMBL/GenBank/DDBJ whole genome shotgun (WGS) entry which is preliminary data.</text>
</comment>
<dbReference type="InterPro" id="IPR036770">
    <property type="entry name" value="Ankyrin_rpt-contain_sf"/>
</dbReference>
<organism evidence="1 2">
    <name type="scientific">Mytilus galloprovincialis</name>
    <name type="common">Mediterranean mussel</name>
    <dbReference type="NCBI Taxonomy" id="29158"/>
    <lineage>
        <taxon>Eukaryota</taxon>
        <taxon>Metazoa</taxon>
        <taxon>Spiralia</taxon>
        <taxon>Lophotrochozoa</taxon>
        <taxon>Mollusca</taxon>
        <taxon>Bivalvia</taxon>
        <taxon>Autobranchia</taxon>
        <taxon>Pteriomorphia</taxon>
        <taxon>Mytilida</taxon>
        <taxon>Mytiloidea</taxon>
        <taxon>Mytilidae</taxon>
        <taxon>Mytilinae</taxon>
        <taxon>Mytilus</taxon>
    </lineage>
</organism>
<dbReference type="SMART" id="SM00248">
    <property type="entry name" value="ANK"/>
    <property type="match status" value="5"/>
</dbReference>
<dbReference type="SUPFAM" id="SSF48403">
    <property type="entry name" value="Ankyrin repeat"/>
    <property type="match status" value="2"/>
</dbReference>
<reference evidence="1" key="1">
    <citation type="submission" date="2018-11" db="EMBL/GenBank/DDBJ databases">
        <authorList>
            <person name="Alioto T."/>
            <person name="Alioto T."/>
        </authorList>
    </citation>
    <scope>NUCLEOTIDE SEQUENCE</scope>
</reference>
<dbReference type="InterPro" id="IPR052050">
    <property type="entry name" value="SecEffector_AnkRepeat"/>
</dbReference>
<sequence>MRFACSTMVEACNYGHLHIVEWLLQNFYHMCLNPQLLMREAGRNGWSNIFLWLIDNYFFKTSNKLMATKEAIVNGKLGIVKLMFSRMSKSDFDISDLPEKTFTDSNNEEVVSFVLHHCDPIKLDISTIMINACKFGWTETVQYILDEKLFSSCDLNLAFAKACENGELEIVKALADKCNLQNLKMEKTIISVCIKGWDEVALFLLDKFEHTRLDIANALIEACRHGEIDVAQAILRKVKHTLLDVKTALDKACENHMHEELVLLILKNINQNQVDLKTVKKQAIRHKWREVQFAIPGVDTEDLNEAEQDTGTDFIVIS</sequence>
<accession>A0A8B6F7P4</accession>